<keyword evidence="2" id="KW-1185">Reference proteome</keyword>
<name>A0A7W9MXG4_9ACTN</name>
<dbReference type="GO" id="GO:0003951">
    <property type="term" value="F:NAD+ kinase activity"/>
    <property type="evidence" value="ECO:0007669"/>
    <property type="project" value="InterPro"/>
</dbReference>
<dbReference type="RefSeq" id="WP_184801622.1">
    <property type="nucleotide sequence ID" value="NZ_JACHMY010000001.1"/>
</dbReference>
<dbReference type="GO" id="GO:0019674">
    <property type="term" value="P:NAD+ metabolic process"/>
    <property type="evidence" value="ECO:0007669"/>
    <property type="project" value="InterPro"/>
</dbReference>
<sequence length="291" mass="31790">MSLPPRAVLVHRATELTELVARHGTRQQAGFFLQTRGRDLAELDERHQAQQKALAAVSAAVPLDWRRAVAERGDLDRFVFGPEDVVIAIGQDGLVANVAKYLDGQPVIGINPEPARNPGVLVPHPPDAIADLLRTRHVEERTMVVAGTDDGQRLLALNEVYVGHRTHQSARYRLASPEGLEERQSSSGLLVGTGTGSTGWCRSAWQERRSRLALPGPLDPALCWFVREAWPSPATGTSYTEGVLTAQEHLTVTAEADLVVFGDGIEADALTITWGQRLDITLADTRLRLVR</sequence>
<dbReference type="Gene3D" id="2.60.200.30">
    <property type="entry name" value="Probable inorganic polyphosphate/atp-NAD kinase, domain 2"/>
    <property type="match status" value="1"/>
</dbReference>
<accession>A0A7W9MXG4</accession>
<dbReference type="InterPro" id="IPR017437">
    <property type="entry name" value="ATP-NAD_kinase_PpnK-typ_C"/>
</dbReference>
<dbReference type="PANTHER" id="PTHR13158">
    <property type="match status" value="1"/>
</dbReference>
<comment type="caution">
    <text evidence="1">The sequence shown here is derived from an EMBL/GenBank/DDBJ whole genome shotgun (WGS) entry which is preliminary data.</text>
</comment>
<organism evidence="1 2">
    <name type="scientific">Kribbella italica</name>
    <dbReference type="NCBI Taxonomy" id="1540520"/>
    <lineage>
        <taxon>Bacteria</taxon>
        <taxon>Bacillati</taxon>
        <taxon>Actinomycetota</taxon>
        <taxon>Actinomycetes</taxon>
        <taxon>Propionibacteriales</taxon>
        <taxon>Kribbellaceae</taxon>
        <taxon>Kribbella</taxon>
    </lineage>
</organism>
<dbReference type="SUPFAM" id="SSF111331">
    <property type="entry name" value="NAD kinase/diacylglycerol kinase-like"/>
    <property type="match status" value="1"/>
</dbReference>
<reference evidence="1 2" key="1">
    <citation type="submission" date="2020-08" db="EMBL/GenBank/DDBJ databases">
        <title>Sequencing the genomes of 1000 actinobacteria strains.</title>
        <authorList>
            <person name="Klenk H.-P."/>
        </authorList>
    </citation>
    <scope>NUCLEOTIDE SEQUENCE [LARGE SCALE GENOMIC DNA]</scope>
    <source>
        <strain evidence="1 2">DSM 28967</strain>
    </source>
</reference>
<dbReference type="InterPro" id="IPR017438">
    <property type="entry name" value="ATP-NAD_kinase_N"/>
</dbReference>
<evidence type="ECO:0000313" key="1">
    <source>
        <dbReference type="EMBL" id="MBB5839744.1"/>
    </source>
</evidence>
<evidence type="ECO:0000313" key="2">
    <source>
        <dbReference type="Proteomes" id="UP000549971"/>
    </source>
</evidence>
<protein>
    <recommendedName>
        <fullName evidence="3">NAD kinase</fullName>
    </recommendedName>
</protein>
<dbReference type="Gene3D" id="3.40.50.10330">
    <property type="entry name" value="Probable inorganic polyphosphate/atp-NAD kinase, domain 1"/>
    <property type="match status" value="1"/>
</dbReference>
<evidence type="ECO:0008006" key="3">
    <source>
        <dbReference type="Google" id="ProtNLM"/>
    </source>
</evidence>
<dbReference type="AlphaFoldDB" id="A0A7W9MXG4"/>
<proteinExistence type="predicted"/>
<dbReference type="InterPro" id="IPR016064">
    <property type="entry name" value="NAD/diacylglycerol_kinase_sf"/>
</dbReference>
<gene>
    <name evidence="1" type="ORF">HDA39_006478</name>
</gene>
<dbReference type="Proteomes" id="UP000549971">
    <property type="component" value="Unassembled WGS sequence"/>
</dbReference>
<dbReference type="EMBL" id="JACHMY010000001">
    <property type="protein sequence ID" value="MBB5839744.1"/>
    <property type="molecule type" value="Genomic_DNA"/>
</dbReference>
<dbReference type="PANTHER" id="PTHR13158:SF5">
    <property type="entry name" value="NAD KINASE 2, MITOCHONDRIAL"/>
    <property type="match status" value="1"/>
</dbReference>